<sequence>MPAPTNTSLLSTLARRLNAFFSLLTPAPISSGCQPRLWRCELSTQGNTAELLMGLEYLLSISYVDDTEVSKDKKVEDMTGNQKPFLKKVVKDVLVKLGGRGSALFTEGKEPIIQSIIEAKKVIDTTGAGDTFAAAYAVAFIEGKSKVQCLKFAGERNFRDWEAGIHRILRLIS</sequence>
<name>A0ACB9AM20_CICIN</name>
<evidence type="ECO:0000313" key="1">
    <source>
        <dbReference type="EMBL" id="KAI3709480.1"/>
    </source>
</evidence>
<dbReference type="EMBL" id="CM042015">
    <property type="protein sequence ID" value="KAI3709480.1"/>
    <property type="molecule type" value="Genomic_DNA"/>
</dbReference>
<organism evidence="1 2">
    <name type="scientific">Cichorium intybus</name>
    <name type="common">Chicory</name>
    <dbReference type="NCBI Taxonomy" id="13427"/>
    <lineage>
        <taxon>Eukaryota</taxon>
        <taxon>Viridiplantae</taxon>
        <taxon>Streptophyta</taxon>
        <taxon>Embryophyta</taxon>
        <taxon>Tracheophyta</taxon>
        <taxon>Spermatophyta</taxon>
        <taxon>Magnoliopsida</taxon>
        <taxon>eudicotyledons</taxon>
        <taxon>Gunneridae</taxon>
        <taxon>Pentapetalae</taxon>
        <taxon>asterids</taxon>
        <taxon>campanulids</taxon>
        <taxon>Asterales</taxon>
        <taxon>Asteraceae</taxon>
        <taxon>Cichorioideae</taxon>
        <taxon>Cichorieae</taxon>
        <taxon>Cichoriinae</taxon>
        <taxon>Cichorium</taxon>
    </lineage>
</organism>
<proteinExistence type="predicted"/>
<keyword evidence="2" id="KW-1185">Reference proteome</keyword>
<comment type="caution">
    <text evidence="1">The sequence shown here is derived from an EMBL/GenBank/DDBJ whole genome shotgun (WGS) entry which is preliminary data.</text>
</comment>
<protein>
    <submittedName>
        <fullName evidence="1">Uncharacterized protein</fullName>
    </submittedName>
</protein>
<reference evidence="2" key="1">
    <citation type="journal article" date="2022" name="Mol. Ecol. Resour.">
        <title>The genomes of chicory, endive, great burdock and yacon provide insights into Asteraceae palaeo-polyploidization history and plant inulin production.</title>
        <authorList>
            <person name="Fan W."/>
            <person name="Wang S."/>
            <person name="Wang H."/>
            <person name="Wang A."/>
            <person name="Jiang F."/>
            <person name="Liu H."/>
            <person name="Zhao H."/>
            <person name="Xu D."/>
            <person name="Zhang Y."/>
        </authorList>
    </citation>
    <scope>NUCLEOTIDE SEQUENCE [LARGE SCALE GENOMIC DNA]</scope>
    <source>
        <strain evidence="2">cv. Punajuju</strain>
    </source>
</reference>
<gene>
    <name evidence="1" type="ORF">L2E82_39242</name>
</gene>
<evidence type="ECO:0000313" key="2">
    <source>
        <dbReference type="Proteomes" id="UP001055811"/>
    </source>
</evidence>
<accession>A0ACB9AM20</accession>
<dbReference type="Proteomes" id="UP001055811">
    <property type="component" value="Linkage Group LG07"/>
</dbReference>
<reference evidence="1 2" key="2">
    <citation type="journal article" date="2022" name="Mol. Ecol. Resour.">
        <title>The genomes of chicory, endive, great burdock and yacon provide insights into Asteraceae paleo-polyploidization history and plant inulin production.</title>
        <authorList>
            <person name="Fan W."/>
            <person name="Wang S."/>
            <person name="Wang H."/>
            <person name="Wang A."/>
            <person name="Jiang F."/>
            <person name="Liu H."/>
            <person name="Zhao H."/>
            <person name="Xu D."/>
            <person name="Zhang Y."/>
        </authorList>
    </citation>
    <scope>NUCLEOTIDE SEQUENCE [LARGE SCALE GENOMIC DNA]</scope>
    <source>
        <strain evidence="2">cv. Punajuju</strain>
        <tissue evidence="1">Leaves</tissue>
    </source>
</reference>